<dbReference type="GO" id="GO:0015031">
    <property type="term" value="P:protein transport"/>
    <property type="evidence" value="ECO:0007669"/>
    <property type="project" value="UniProtKB-KW"/>
</dbReference>
<evidence type="ECO:0000313" key="10">
    <source>
        <dbReference type="EMBL" id="OCT96092.1"/>
    </source>
</evidence>
<evidence type="ECO:0000256" key="6">
    <source>
        <dbReference type="ARBA" id="ARBA00023132"/>
    </source>
</evidence>
<feature type="compositionally biased region" description="Basic and acidic residues" evidence="9">
    <location>
        <begin position="225"/>
        <end position="244"/>
    </location>
</feature>
<evidence type="ECO:0008006" key="12">
    <source>
        <dbReference type="Google" id="ProtNLM"/>
    </source>
</evidence>
<dbReference type="Gene3D" id="6.10.140.1350">
    <property type="match status" value="1"/>
</dbReference>
<keyword evidence="3" id="KW-0509">mRNA transport</keyword>
<dbReference type="InterPro" id="IPR024882">
    <property type="entry name" value="NUP58/p45/49"/>
</dbReference>
<keyword evidence="5" id="KW-0811">Translocation</keyword>
<keyword evidence="7" id="KW-0539">Nucleus</keyword>
<sequence length="599" mass="60865">MASGFAFAAAAAGTATLNPAAGAVAPFSFGGTPAASNTGTTGGLAFGAFGAAATPATTTAATGLGGGLFGAKPATGFTLGGANTATATTTSASTGFSIGFNKPAGSATPFSLPVTSTSSGGLSLASALTSTPATGPSPFTLNLGSTPATTTAASIGLSLGGTLTGLGGSLFQNINPSTGLGQITLGQSTLGQNTLGLGLNLGAVAPVSQAATHEGLGGLDFSNSSDKKSQKAGARPEDSKALKDENLPQLLCQDVENFQKFVKQQKQVQEEISRMSSKAMLKVQEDIKALKQLLSVASSGLQRNALAIDKLKIETAQELKNAEIALRTQKTPPGLQHENTAPAYYFHTLVQQFEVQLQQYRQQIEELENHLATQSNSLHLSPQDLSMAMQKLYQTFVALAAQLQAVNENFKMLKEQYLGYRKTFLGDSTDVFEARRVEAKKWQSAPRVTTGPTPFSNIPNAAAVAMAATLTQQQQPTTGPRPSLGVSFGTPFGSAMNAGLQPSGLGSSGLGGFGSSSAFGGNTSGSSSFGFGTANKPSGSLSAGFGSTSTSGFNFSNPGINASAGLTFGVSNPSSTGFGTAGQLLQLKKPPTGNKRGKR</sequence>
<dbReference type="AlphaFoldDB" id="A0A974HZB8"/>
<evidence type="ECO:0000256" key="5">
    <source>
        <dbReference type="ARBA" id="ARBA00023010"/>
    </source>
</evidence>
<proteinExistence type="predicted"/>
<comment type="subcellular location">
    <subcellularLocation>
        <location evidence="1">Nucleus</location>
        <location evidence="1">Nuclear pore complex</location>
    </subcellularLocation>
</comment>
<name>A0A974HZB8_XENLA</name>
<reference evidence="11" key="1">
    <citation type="journal article" date="2016" name="Nature">
        <title>Genome evolution in the allotetraploid frog Xenopus laevis.</title>
        <authorList>
            <person name="Session A.M."/>
            <person name="Uno Y."/>
            <person name="Kwon T."/>
            <person name="Chapman J.A."/>
            <person name="Toyoda A."/>
            <person name="Takahashi S."/>
            <person name="Fukui A."/>
            <person name="Hikosaka A."/>
            <person name="Suzuki A."/>
            <person name="Kondo M."/>
            <person name="van Heeringen S.J."/>
            <person name="Quigley I."/>
            <person name="Heinz S."/>
            <person name="Ogino H."/>
            <person name="Ochi H."/>
            <person name="Hellsten U."/>
            <person name="Lyons J.B."/>
            <person name="Simakov O."/>
            <person name="Putnam N."/>
            <person name="Stites J."/>
            <person name="Kuroki Y."/>
            <person name="Tanaka T."/>
            <person name="Michiue T."/>
            <person name="Watanabe M."/>
            <person name="Bogdanovic O."/>
            <person name="Lister R."/>
            <person name="Georgiou G."/>
            <person name="Paranjpe S.S."/>
            <person name="van Kruijsbergen I."/>
            <person name="Shu S."/>
            <person name="Carlson J."/>
            <person name="Kinoshita T."/>
            <person name="Ohta Y."/>
            <person name="Mawaribuchi S."/>
            <person name="Jenkins J."/>
            <person name="Grimwood J."/>
            <person name="Schmutz J."/>
            <person name="Mitros T."/>
            <person name="Mozaffari S.V."/>
            <person name="Suzuki Y."/>
            <person name="Haramoto Y."/>
            <person name="Yamamoto T.S."/>
            <person name="Takagi C."/>
            <person name="Heald R."/>
            <person name="Miller K."/>
            <person name="Haudenschild C."/>
            <person name="Kitzman J."/>
            <person name="Nakayama T."/>
            <person name="Izutsu Y."/>
            <person name="Robert J."/>
            <person name="Fortriede J."/>
            <person name="Burns K."/>
            <person name="Lotay V."/>
            <person name="Karimi K."/>
            <person name="Yasuoka Y."/>
            <person name="Dichmann D.S."/>
            <person name="Flajnik M.F."/>
            <person name="Houston D.W."/>
            <person name="Shendure J."/>
            <person name="DuPasquier L."/>
            <person name="Vize P.D."/>
            <person name="Zorn A.M."/>
            <person name="Ito M."/>
            <person name="Marcotte E.M."/>
            <person name="Wallingford J.B."/>
            <person name="Ito Y."/>
            <person name="Asashima M."/>
            <person name="Ueno N."/>
            <person name="Matsuda Y."/>
            <person name="Veenstra G.J."/>
            <person name="Fujiyama A."/>
            <person name="Harland R.M."/>
            <person name="Taira M."/>
            <person name="Rokhsar D.S."/>
        </authorList>
    </citation>
    <scope>NUCLEOTIDE SEQUENCE [LARGE SCALE GENOMIC DNA]</scope>
    <source>
        <strain evidence="11">J</strain>
    </source>
</reference>
<protein>
    <recommendedName>
        <fullName evidence="12">Nucleoporin p58/p45</fullName>
    </recommendedName>
</protein>
<keyword evidence="2" id="KW-0813">Transport</keyword>
<evidence type="ECO:0000256" key="8">
    <source>
        <dbReference type="SAM" id="Coils"/>
    </source>
</evidence>
<dbReference type="GO" id="GO:0005643">
    <property type="term" value="C:nuclear pore"/>
    <property type="evidence" value="ECO:0007669"/>
    <property type="project" value="UniProtKB-SubCell"/>
</dbReference>
<evidence type="ECO:0000256" key="9">
    <source>
        <dbReference type="SAM" id="MobiDB-lite"/>
    </source>
</evidence>
<dbReference type="GO" id="GO:0051028">
    <property type="term" value="P:mRNA transport"/>
    <property type="evidence" value="ECO:0007669"/>
    <property type="project" value="UniProtKB-KW"/>
</dbReference>
<feature type="region of interest" description="Disordered" evidence="9">
    <location>
        <begin position="577"/>
        <end position="599"/>
    </location>
</feature>
<evidence type="ECO:0000256" key="3">
    <source>
        <dbReference type="ARBA" id="ARBA00022816"/>
    </source>
</evidence>
<accession>A0A974HZB8</accession>
<organism evidence="10 11">
    <name type="scientific">Xenopus laevis</name>
    <name type="common">African clawed frog</name>
    <dbReference type="NCBI Taxonomy" id="8355"/>
    <lineage>
        <taxon>Eukaryota</taxon>
        <taxon>Metazoa</taxon>
        <taxon>Chordata</taxon>
        <taxon>Craniata</taxon>
        <taxon>Vertebrata</taxon>
        <taxon>Euteleostomi</taxon>
        <taxon>Amphibia</taxon>
        <taxon>Batrachia</taxon>
        <taxon>Anura</taxon>
        <taxon>Pipoidea</taxon>
        <taxon>Pipidae</taxon>
        <taxon>Xenopodinae</taxon>
        <taxon>Xenopus</taxon>
        <taxon>Xenopus</taxon>
    </lineage>
</organism>
<evidence type="ECO:0000256" key="7">
    <source>
        <dbReference type="ARBA" id="ARBA00023242"/>
    </source>
</evidence>
<dbReference type="GO" id="GO:0017056">
    <property type="term" value="F:structural constituent of nuclear pore"/>
    <property type="evidence" value="ECO:0007669"/>
    <property type="project" value="InterPro"/>
</dbReference>
<evidence type="ECO:0000256" key="1">
    <source>
        <dbReference type="ARBA" id="ARBA00004567"/>
    </source>
</evidence>
<gene>
    <name evidence="10" type="ORF">XELAEV_18013773mg</name>
</gene>
<dbReference type="OMA" id="RDNTDVF"/>
<feature type="coiled-coil region" evidence="8">
    <location>
        <begin position="350"/>
        <end position="377"/>
    </location>
</feature>
<dbReference type="EMBL" id="CM004468">
    <property type="protein sequence ID" value="OCT96092.1"/>
    <property type="molecule type" value="Genomic_DNA"/>
</dbReference>
<evidence type="ECO:0000256" key="2">
    <source>
        <dbReference type="ARBA" id="ARBA00022448"/>
    </source>
</evidence>
<feature type="region of interest" description="Disordered" evidence="9">
    <location>
        <begin position="216"/>
        <end position="244"/>
    </location>
</feature>
<dbReference type="PANTHER" id="PTHR13437">
    <property type="entry name" value="NUCLEOPORIN P58/P45 NUCLEOPORIN-LIKE PROTEIN 1"/>
    <property type="match status" value="1"/>
</dbReference>
<evidence type="ECO:0000256" key="4">
    <source>
        <dbReference type="ARBA" id="ARBA00022927"/>
    </source>
</evidence>
<keyword evidence="8" id="KW-0175">Coiled coil</keyword>
<dbReference type="Proteomes" id="UP000694892">
    <property type="component" value="Chromosome 2L"/>
</dbReference>
<dbReference type="GO" id="GO:0008139">
    <property type="term" value="F:nuclear localization sequence binding"/>
    <property type="evidence" value="ECO:0007669"/>
    <property type="project" value="InterPro"/>
</dbReference>
<evidence type="ECO:0000313" key="11">
    <source>
        <dbReference type="Proteomes" id="UP000694892"/>
    </source>
</evidence>
<keyword evidence="4" id="KW-0653">Protein transport</keyword>
<keyword evidence="6" id="KW-0906">Nuclear pore complex</keyword>
<dbReference type="Pfam" id="PF15967">
    <property type="entry name" value="Nucleoporin_FG2"/>
    <property type="match status" value="1"/>
</dbReference>
<dbReference type="PANTHER" id="PTHR13437:SF2">
    <property type="entry name" value="NUCLEOPORIN P58_P45"/>
    <property type="match status" value="1"/>
</dbReference>